<keyword evidence="6" id="KW-1133">Transmembrane helix</keyword>
<accession>A0A4R0NC56</accession>
<dbReference type="SUPFAM" id="SSF88946">
    <property type="entry name" value="Sigma2 domain of RNA polymerase sigma factors"/>
    <property type="match status" value="1"/>
</dbReference>
<dbReference type="GO" id="GO:0016987">
    <property type="term" value="F:sigma factor activity"/>
    <property type="evidence" value="ECO:0007669"/>
    <property type="project" value="UniProtKB-KW"/>
</dbReference>
<feature type="transmembrane region" description="Helical" evidence="6">
    <location>
        <begin position="179"/>
        <end position="197"/>
    </location>
</feature>
<dbReference type="InterPro" id="IPR039425">
    <property type="entry name" value="RNA_pol_sigma-70-like"/>
</dbReference>
<dbReference type="InterPro" id="IPR007630">
    <property type="entry name" value="RNA_pol_sigma70_r4"/>
</dbReference>
<evidence type="ECO:0000259" key="7">
    <source>
        <dbReference type="Pfam" id="PF04542"/>
    </source>
</evidence>
<keyword evidence="6" id="KW-0812">Transmembrane</keyword>
<dbReference type="EMBL" id="SJSM01000003">
    <property type="protein sequence ID" value="TCC97818.1"/>
    <property type="molecule type" value="Genomic_DNA"/>
</dbReference>
<evidence type="ECO:0000256" key="6">
    <source>
        <dbReference type="SAM" id="Phobius"/>
    </source>
</evidence>
<dbReference type="GO" id="GO:0006352">
    <property type="term" value="P:DNA-templated transcription initiation"/>
    <property type="evidence" value="ECO:0007669"/>
    <property type="project" value="InterPro"/>
</dbReference>
<evidence type="ECO:0000256" key="1">
    <source>
        <dbReference type="ARBA" id="ARBA00010641"/>
    </source>
</evidence>
<dbReference type="Gene3D" id="1.10.1740.10">
    <property type="match status" value="1"/>
</dbReference>
<keyword evidence="4" id="KW-0238">DNA-binding</keyword>
<evidence type="ECO:0000256" key="4">
    <source>
        <dbReference type="ARBA" id="ARBA00023125"/>
    </source>
</evidence>
<keyword evidence="6" id="KW-0472">Membrane</keyword>
<dbReference type="SUPFAM" id="SSF88659">
    <property type="entry name" value="Sigma3 and sigma4 domains of RNA polymerase sigma factors"/>
    <property type="match status" value="1"/>
</dbReference>
<dbReference type="Pfam" id="PF04545">
    <property type="entry name" value="Sigma70_r4"/>
    <property type="match status" value="1"/>
</dbReference>
<dbReference type="Gene3D" id="1.10.10.10">
    <property type="entry name" value="Winged helix-like DNA-binding domain superfamily/Winged helix DNA-binding domain"/>
    <property type="match status" value="1"/>
</dbReference>
<dbReference type="Pfam" id="PF04542">
    <property type="entry name" value="Sigma70_r2"/>
    <property type="match status" value="1"/>
</dbReference>
<evidence type="ECO:0000313" key="9">
    <source>
        <dbReference type="EMBL" id="TCC97818.1"/>
    </source>
</evidence>
<feature type="domain" description="RNA polymerase sigma-70 region 4" evidence="8">
    <location>
        <begin position="129"/>
        <end position="177"/>
    </location>
</feature>
<dbReference type="Proteomes" id="UP000291117">
    <property type="component" value="Unassembled WGS sequence"/>
</dbReference>
<dbReference type="InterPro" id="IPR013324">
    <property type="entry name" value="RNA_pol_sigma_r3/r4-like"/>
</dbReference>
<dbReference type="InterPro" id="IPR036388">
    <property type="entry name" value="WH-like_DNA-bd_sf"/>
</dbReference>
<dbReference type="NCBIfam" id="TIGR02937">
    <property type="entry name" value="sigma70-ECF"/>
    <property type="match status" value="1"/>
</dbReference>
<evidence type="ECO:0000259" key="8">
    <source>
        <dbReference type="Pfam" id="PF04545"/>
    </source>
</evidence>
<evidence type="ECO:0000256" key="3">
    <source>
        <dbReference type="ARBA" id="ARBA00023082"/>
    </source>
</evidence>
<dbReference type="PANTHER" id="PTHR43133:SF46">
    <property type="entry name" value="RNA POLYMERASE SIGMA-70 FACTOR ECF SUBFAMILY"/>
    <property type="match status" value="1"/>
</dbReference>
<dbReference type="PANTHER" id="PTHR43133">
    <property type="entry name" value="RNA POLYMERASE ECF-TYPE SIGMA FACTO"/>
    <property type="match status" value="1"/>
</dbReference>
<name>A0A4R0NC56_9SPHI</name>
<dbReference type="RefSeq" id="WP_131608176.1">
    <property type="nucleotide sequence ID" value="NZ_SJSM01000003.1"/>
</dbReference>
<evidence type="ECO:0000313" key="10">
    <source>
        <dbReference type="Proteomes" id="UP000291117"/>
    </source>
</evidence>
<dbReference type="AlphaFoldDB" id="A0A4R0NC56"/>
<keyword evidence="2" id="KW-0805">Transcription regulation</keyword>
<protein>
    <submittedName>
        <fullName evidence="9">Sigma-70 family RNA polymerase sigma factor</fullName>
    </submittedName>
</protein>
<comment type="caution">
    <text evidence="9">The sequence shown here is derived from an EMBL/GenBank/DDBJ whole genome shotgun (WGS) entry which is preliminary data.</text>
</comment>
<dbReference type="GO" id="GO:0003677">
    <property type="term" value="F:DNA binding"/>
    <property type="evidence" value="ECO:0007669"/>
    <property type="project" value="UniProtKB-KW"/>
</dbReference>
<evidence type="ECO:0000256" key="5">
    <source>
        <dbReference type="ARBA" id="ARBA00023163"/>
    </source>
</evidence>
<keyword evidence="10" id="KW-1185">Reference proteome</keyword>
<proteinExistence type="inferred from homology"/>
<dbReference type="InterPro" id="IPR007627">
    <property type="entry name" value="RNA_pol_sigma70_r2"/>
</dbReference>
<dbReference type="OrthoDB" id="711087at2"/>
<sequence length="198" mass="22973">MSAKLKDEYELIARWRNGDEKSFDALFSLHFAKLHQFALRHTNDTGLAEELVMDTMLKVWQQKSKLHHDAVSLAPLLFRILQVSLIDHYRKRKLETTDISLLTVEPQSTENADSRLLTSQLQTLYRVGLDNLSPRQKLVFEMRSEREMSYSEIAGELELSTKTVDRHLSDAMTSIRKHVSKFLTIGVISLIYIYCLFL</sequence>
<gene>
    <name evidence="9" type="ORF">EZ444_07870</name>
</gene>
<dbReference type="InterPro" id="IPR013325">
    <property type="entry name" value="RNA_pol_sigma_r2"/>
</dbReference>
<reference evidence="9 10" key="1">
    <citation type="submission" date="2019-02" db="EMBL/GenBank/DDBJ databases">
        <title>Pedobacter sp. RP-3-8 sp. nov., isolated from Arctic soil.</title>
        <authorList>
            <person name="Dahal R.H."/>
        </authorList>
    </citation>
    <scope>NUCLEOTIDE SEQUENCE [LARGE SCALE GENOMIC DNA]</scope>
    <source>
        <strain evidence="9 10">RP-3-8</strain>
    </source>
</reference>
<keyword evidence="5" id="KW-0804">Transcription</keyword>
<evidence type="ECO:0000256" key="2">
    <source>
        <dbReference type="ARBA" id="ARBA00023015"/>
    </source>
</evidence>
<dbReference type="InterPro" id="IPR014284">
    <property type="entry name" value="RNA_pol_sigma-70_dom"/>
</dbReference>
<keyword evidence="3" id="KW-0731">Sigma factor</keyword>
<comment type="similarity">
    <text evidence="1">Belongs to the sigma-70 factor family. ECF subfamily.</text>
</comment>
<organism evidence="9 10">
    <name type="scientific">Pedobacter hiemivivus</name>
    <dbReference type="NCBI Taxonomy" id="2530454"/>
    <lineage>
        <taxon>Bacteria</taxon>
        <taxon>Pseudomonadati</taxon>
        <taxon>Bacteroidota</taxon>
        <taxon>Sphingobacteriia</taxon>
        <taxon>Sphingobacteriales</taxon>
        <taxon>Sphingobacteriaceae</taxon>
        <taxon>Pedobacter</taxon>
    </lineage>
</organism>
<feature type="domain" description="RNA polymerase sigma-70 region 2" evidence="7">
    <location>
        <begin position="27"/>
        <end position="93"/>
    </location>
</feature>